<comment type="similarity">
    <text evidence="1">Belongs to the asaB hydroxylase/desaturase family.</text>
</comment>
<dbReference type="NCBIfam" id="NF041278">
    <property type="entry name" value="CmcJ_NvfI_EfuI"/>
    <property type="match status" value="1"/>
</dbReference>
<dbReference type="AlphaFoldDB" id="A0AAN7ZLJ0"/>
<organism evidence="3 4">
    <name type="scientific">Elasticomyces elasticus</name>
    <dbReference type="NCBI Taxonomy" id="574655"/>
    <lineage>
        <taxon>Eukaryota</taxon>
        <taxon>Fungi</taxon>
        <taxon>Dikarya</taxon>
        <taxon>Ascomycota</taxon>
        <taxon>Pezizomycotina</taxon>
        <taxon>Dothideomycetes</taxon>
        <taxon>Dothideomycetidae</taxon>
        <taxon>Mycosphaerellales</taxon>
        <taxon>Teratosphaeriaceae</taxon>
        <taxon>Elasticomyces</taxon>
    </lineage>
</organism>
<dbReference type="Proteomes" id="UP001310594">
    <property type="component" value="Unassembled WGS sequence"/>
</dbReference>
<name>A0AAN7ZLJ0_9PEZI</name>
<evidence type="ECO:0000256" key="2">
    <source>
        <dbReference type="SAM" id="MobiDB-lite"/>
    </source>
</evidence>
<evidence type="ECO:0008006" key="5">
    <source>
        <dbReference type="Google" id="ProtNLM"/>
    </source>
</evidence>
<feature type="region of interest" description="Disordered" evidence="2">
    <location>
        <begin position="1"/>
        <end position="23"/>
    </location>
</feature>
<gene>
    <name evidence="3" type="ORF">LTR97_010476</name>
</gene>
<dbReference type="GO" id="GO:0016491">
    <property type="term" value="F:oxidoreductase activity"/>
    <property type="evidence" value="ECO:0007669"/>
    <property type="project" value="InterPro"/>
</dbReference>
<evidence type="ECO:0000256" key="1">
    <source>
        <dbReference type="ARBA" id="ARBA00023604"/>
    </source>
</evidence>
<protein>
    <recommendedName>
        <fullName evidence="5">Methyltransferase</fullName>
    </recommendedName>
</protein>
<feature type="compositionally biased region" description="Low complexity" evidence="2">
    <location>
        <begin position="1"/>
        <end position="13"/>
    </location>
</feature>
<dbReference type="PANTHER" id="PTHR34598">
    <property type="entry name" value="BLL6449 PROTEIN"/>
    <property type="match status" value="1"/>
</dbReference>
<evidence type="ECO:0000313" key="3">
    <source>
        <dbReference type="EMBL" id="KAK5693000.1"/>
    </source>
</evidence>
<dbReference type="EMBL" id="JAVRQU010000018">
    <property type="protein sequence ID" value="KAK5693000.1"/>
    <property type="molecule type" value="Genomic_DNA"/>
</dbReference>
<dbReference type="PANTHER" id="PTHR34598:SF1">
    <property type="entry name" value="PUTATIVE (AFU_ORTHOLOGUE AFUA_3G13140)-RELATED"/>
    <property type="match status" value="1"/>
</dbReference>
<proteinExistence type="inferred from homology"/>
<sequence>MSTTTETQTQNQTSFGTTADIPIPRGSTKASLTFYSAPPDGAAPFNYVEPQPEGHPQRNFGEFNQEVTIQDVRGREADFDMNINGFSVIQGVSSKEKDFTDDEHIKQIYYPEVEKVLLENAPGANRIFLFDHTVRRSDPGAKRAPVTRAHIDQTTKSATARVHLHMKEEADELLKGRVRLINVWRPLNGPVVASPLAYADSRSVPDSDIIGVEHRYPDRTGETASVKFTEQGRWHYLSGMKNDERILLQCYDSKDGARTPHTAFTDPRTQPGWPGRESIEVRALVFG</sequence>
<evidence type="ECO:0000313" key="4">
    <source>
        <dbReference type="Proteomes" id="UP001310594"/>
    </source>
</evidence>
<reference evidence="3" key="1">
    <citation type="submission" date="2023-08" db="EMBL/GenBank/DDBJ databases">
        <title>Black Yeasts Isolated from many extreme environments.</title>
        <authorList>
            <person name="Coleine C."/>
            <person name="Stajich J.E."/>
            <person name="Selbmann L."/>
        </authorList>
    </citation>
    <scope>NUCLEOTIDE SEQUENCE</scope>
    <source>
        <strain evidence="3">CCFEE 5810</strain>
    </source>
</reference>
<accession>A0AAN7ZLJ0</accession>
<dbReference type="InterPro" id="IPR044053">
    <property type="entry name" value="AsaB-like"/>
</dbReference>
<comment type="caution">
    <text evidence="3">The sequence shown here is derived from an EMBL/GenBank/DDBJ whole genome shotgun (WGS) entry which is preliminary data.</text>
</comment>